<evidence type="ECO:0000256" key="11">
    <source>
        <dbReference type="SAM" id="Coils"/>
    </source>
</evidence>
<dbReference type="InterPro" id="IPR026025">
    <property type="entry name" value="FAS_alpha_yeast"/>
</dbReference>
<dbReference type="STRING" id="1230905.A0A1G4J4E0"/>
<dbReference type="GO" id="GO:0042759">
    <property type="term" value="P:long-chain fatty acid biosynthetic process"/>
    <property type="evidence" value="ECO:0007669"/>
    <property type="project" value="UniProtKB-UniRule"/>
</dbReference>
<dbReference type="GO" id="GO:0004321">
    <property type="term" value="F:fatty-acyl-CoA synthase activity"/>
    <property type="evidence" value="ECO:0007669"/>
    <property type="project" value="UniProtKB-EC"/>
</dbReference>
<comment type="catalytic activity">
    <reaction evidence="8">
        <text>a (3R)-hydroxyacyl-[ACP] + NADP(+) = a 3-oxoacyl-[ACP] + NADPH + H(+)</text>
        <dbReference type="Rhea" id="RHEA:17397"/>
        <dbReference type="Rhea" id="RHEA-COMP:9916"/>
        <dbReference type="Rhea" id="RHEA-COMP:9945"/>
        <dbReference type="ChEBI" id="CHEBI:15378"/>
        <dbReference type="ChEBI" id="CHEBI:57783"/>
        <dbReference type="ChEBI" id="CHEBI:58349"/>
        <dbReference type="ChEBI" id="CHEBI:78776"/>
        <dbReference type="ChEBI" id="CHEBI:78827"/>
        <dbReference type="EC" id="1.1.1.100"/>
    </reaction>
</comment>
<evidence type="ECO:0000256" key="6">
    <source>
        <dbReference type="ARBA" id="ARBA00023160"/>
    </source>
</evidence>
<dbReference type="InterPro" id="IPR020841">
    <property type="entry name" value="PKS_Beta-ketoAc_synthase_dom"/>
</dbReference>
<keyword evidence="4 8" id="KW-0808">Transferase</keyword>
<dbReference type="InterPro" id="IPR016035">
    <property type="entry name" value="Acyl_Trfase/lysoPLipase"/>
</dbReference>
<dbReference type="OrthoDB" id="4251012at2759"/>
<dbReference type="EC" id="2.3.1.41" evidence="8"/>
<keyword evidence="3" id="KW-0597">Phosphoprotein</keyword>
<reference evidence="14" key="1">
    <citation type="submission" date="2016-03" db="EMBL/GenBank/DDBJ databases">
        <authorList>
            <person name="Devillers H."/>
        </authorList>
    </citation>
    <scope>NUCLEOTIDE SEQUENCE [LARGE SCALE GENOMIC DNA]</scope>
</reference>
<dbReference type="GO" id="GO:0004316">
    <property type="term" value="F:3-oxoacyl-[acyl-carrier-protein] reductase (NADPH) activity"/>
    <property type="evidence" value="ECO:0007669"/>
    <property type="project" value="UniProtKB-EC"/>
</dbReference>
<dbReference type="SUPFAM" id="SSF53901">
    <property type="entry name" value="Thiolase-like"/>
    <property type="match status" value="2"/>
</dbReference>
<dbReference type="EMBL" id="LT598466">
    <property type="protein sequence ID" value="SCU84594.1"/>
    <property type="molecule type" value="Genomic_DNA"/>
</dbReference>
<dbReference type="EC" id="2.3.1.86" evidence="8"/>
<keyword evidence="6" id="KW-0443">Lipid metabolism</keyword>
<keyword evidence="5" id="KW-0276">Fatty acid metabolism</keyword>
<evidence type="ECO:0000256" key="4">
    <source>
        <dbReference type="ARBA" id="ARBA00022679"/>
    </source>
</evidence>
<dbReference type="FunFam" id="3.90.25.70:FF:000001">
    <property type="entry name" value="Fatty acid synthase subunit alpha"/>
    <property type="match status" value="1"/>
</dbReference>
<dbReference type="PROSITE" id="PS52004">
    <property type="entry name" value="KS3_2"/>
    <property type="match status" value="1"/>
</dbReference>
<dbReference type="Gene3D" id="3.30.70.2490">
    <property type="match status" value="1"/>
</dbReference>
<keyword evidence="2 8" id="KW-0596">Phosphopantetheine</keyword>
<keyword evidence="14" id="KW-1185">Reference proteome</keyword>
<dbReference type="SUPFAM" id="SSF52151">
    <property type="entry name" value="FabD/lysophospholipase-like"/>
    <property type="match status" value="1"/>
</dbReference>
<sequence length="1814" mass="203636">MKQENRDQLCHILLTELLAYQFAWPVRWIETQDVIFNDFKTERFIEVGPQPILANMATRTLQQDNVRENALCLSGRQEVLASCRDLDKLYYQWEDHREATPQRTDAPENHVGLTSKTSQVVPGIASVGKNSFSVLPRLDMSLKLRSIICHKLPKYGVRTLPVEKSLKELCGGKSTLQNELKGDFIREIPSMSDSQIEDIPVSELCETVDETNSLGPVTSGLASRFVVRNFSSSLSNLSAVRAYLQSHWQVSDANALILYMSTQVVNQRFQSDGDTEKFIDQCCLEYASWKNIAVRACSNHSLSIEEDDERPKVIDIEEFNTFRNELTQLQKSQHGILGSQLGTSDSQTEVELLKAELAETKNRLSAIESEFDNVFLTESVRQLFSPKKIRIYDSAWNWGRQHVLQMVYAAIKNPRDIQQVFSEENVHVLLNRADTDIMRIIHYAINCLHMDNNVVKKLNALSQACLRSAAQEPFYRNSQFTSLKPIARITQHGQIICEKQSRTKINSLANYVEEMSAGNTTARVPNEVSVVSTKLDHDMSSYYKIEKQLFEVYSKVMQYSLATGDSQQNIQAQFESMYEQLLIFLRNSDQVTSFFRGVIDQALFSVNRTLICSEDKSEDVYIDDCEVDSSEDEFEDHNNDDNLTTHEATIPKGTIPFLHLKKRSNVTGEWSYNKELTQMYLSSLLRMSKSGIQLGDKTVLMTTQGADDLLVLEVLKGLLQAGARVFVASQRYDHQTTSKFKECYQRHGASGSKLVLSPLNLASKIDISKFVRYYFSRYDDVDLFLPFHVKRAYGSLIDFNSKAELTHRSASLNLLRFMAGIVEEKRIRGIDTRITHVLLPLSPTHRNISESDPTFSDTFLSPILDKWYDEDWSTELSVCGCVYGWTNDDIGDDMVAHGLEKLGIRTFASNEMAFNILGLLSYQVIHSCQKGALMADLNGGLHTLPNFGRVVSQIRNELGRQQQCKEAIHEEKITDAYSITETSSDGPNYVKPRGNISPSFPNVPEYERLQKQFNGDHLSGLLDLSHTVVVTGFSEVGPWGNSRTRWEMESTGEFSLEACIELAWIMGFIEYKRTSKQSGWADVSTGEFISDHLIKQTYETRILEHTGIRIIDPSLFEGYDPSKKQMLQEIVMTRDLGPIEMSLELAEQYKAEHGDLVEIISQESGSYSQCMVRFLKGCPFFVPKALRFDRFVAGQIPSGWDATRYGIPQDIIDSVDTVTLFALVATAEALISSGITDPYELYKYVHVSEVGNCSGSGIGGLRSHHAMQKMRMRDSPVQNDILQETFINTSAAWINMLLLSSCGPIKTPVGACATALESLDSAVETILSGKAKICLAGGYDDFTEEVSYEFGQMGATSSAQTEIESGREPKEMCRPATSTRNGFMESHGSGIQVLMAADLAITMGAPIYGIVAMASTASDKISKSLPAPGKGIMTCAREVPKKFKFPCPKLNANFRRKQLERRYKEVMNWVELELAAGSEIQFVHEMAEKQIKEARRYWGCDFWHNDESISPIRGSLAIFGLTIDDLGAASFHGTSTKANEKNESEIFNSMMDHLGRSEGNPLLGVFQKHLTGHPKGAAAAWMLNGALQMLQTGIVPGNKNADNIDKVLEKYQHIAYLSENLEMECVKAVSVSSFGFGQKGAMAIVVNPNYALAALSEAQYHEYIEKLHSRQSRAQNHLVNGMYHNKICKPKSRAPFKPEEEESVFLDPLVRADQNLKLSMSETSHQRVSISRFDNISVAYESQSNDTIVQAIVKACLKAIQHFESSYVDKDIKAIIDSSNLTAGFQLILPNSKKELRVTPFYNDSGAIVIAECR</sequence>
<dbReference type="Pfam" id="PF02801">
    <property type="entry name" value="Ketoacyl-synt_C"/>
    <property type="match status" value="1"/>
</dbReference>
<evidence type="ECO:0000256" key="9">
    <source>
        <dbReference type="PIRSR" id="PIRSR000454-1"/>
    </source>
</evidence>
<evidence type="ECO:0000313" key="14">
    <source>
        <dbReference type="Proteomes" id="UP000191024"/>
    </source>
</evidence>
<evidence type="ECO:0000259" key="12">
    <source>
        <dbReference type="PROSITE" id="PS52004"/>
    </source>
</evidence>
<gene>
    <name evidence="13" type="ORF">LAMI_0C08108G</name>
</gene>
<dbReference type="GO" id="GO:0004315">
    <property type="term" value="F:3-oxoacyl-[acyl-carrier-protein] synthase activity"/>
    <property type="evidence" value="ECO:0007669"/>
    <property type="project" value="UniProtKB-EC"/>
</dbReference>
<name>A0A1G4J4E0_9SACH</name>
<feature type="domain" description="Ketosynthase family 3 (KS3)" evidence="12">
    <location>
        <begin position="1133"/>
        <end position="1647"/>
    </location>
</feature>
<organism evidence="13 14">
    <name type="scientific">Lachancea mirantina</name>
    <dbReference type="NCBI Taxonomy" id="1230905"/>
    <lineage>
        <taxon>Eukaryota</taxon>
        <taxon>Fungi</taxon>
        <taxon>Dikarya</taxon>
        <taxon>Ascomycota</taxon>
        <taxon>Saccharomycotina</taxon>
        <taxon>Saccharomycetes</taxon>
        <taxon>Saccharomycetales</taxon>
        <taxon>Saccharomycetaceae</taxon>
        <taxon>Lachancea</taxon>
    </lineage>
</organism>
<dbReference type="PROSITE" id="PS00606">
    <property type="entry name" value="KS3_1"/>
    <property type="match status" value="1"/>
</dbReference>
<dbReference type="Pfam" id="PF00109">
    <property type="entry name" value="ketoacyl-synt"/>
    <property type="match status" value="1"/>
</dbReference>
<dbReference type="InterPro" id="IPR041550">
    <property type="entry name" value="FASI_helical"/>
</dbReference>
<comment type="catalytic activity">
    <reaction evidence="7 8">
        <text>a fatty acyl-[ACP] + malonyl-[ACP] + H(+) = a 3-oxoacyl-[ACP] + holo-[ACP] + CO2</text>
        <dbReference type="Rhea" id="RHEA:22836"/>
        <dbReference type="Rhea" id="RHEA-COMP:9623"/>
        <dbReference type="Rhea" id="RHEA-COMP:9685"/>
        <dbReference type="Rhea" id="RHEA-COMP:9916"/>
        <dbReference type="Rhea" id="RHEA-COMP:14125"/>
        <dbReference type="ChEBI" id="CHEBI:15378"/>
        <dbReference type="ChEBI" id="CHEBI:16526"/>
        <dbReference type="ChEBI" id="CHEBI:64479"/>
        <dbReference type="ChEBI" id="CHEBI:78449"/>
        <dbReference type="ChEBI" id="CHEBI:78776"/>
        <dbReference type="ChEBI" id="CHEBI:138651"/>
        <dbReference type="EC" id="2.3.1.41"/>
    </reaction>
</comment>
<keyword evidence="11" id="KW-0175">Coiled coil</keyword>
<feature type="modified residue" description="O-(pantetheine 4'-phosphoryl)serine" evidence="10">
    <location>
        <position position="174"/>
    </location>
</feature>
<dbReference type="PANTHER" id="PTHR10982">
    <property type="entry name" value="MALONYL COA-ACYL CARRIER PROTEIN TRANSACYLASE"/>
    <property type="match status" value="1"/>
</dbReference>
<evidence type="ECO:0000256" key="7">
    <source>
        <dbReference type="ARBA" id="ARBA00049541"/>
    </source>
</evidence>
<dbReference type="InterPro" id="IPR050830">
    <property type="entry name" value="Fungal_FAS"/>
</dbReference>
<dbReference type="InterPro" id="IPR016039">
    <property type="entry name" value="Thiolase-like"/>
</dbReference>
<comment type="similarity">
    <text evidence="1 8">Belongs to the thiolase-like superfamily. Fungal fatty acid synthetase subunit alpha family.</text>
</comment>
<dbReference type="InterPro" id="IPR014031">
    <property type="entry name" value="Ketoacyl_synth_C"/>
</dbReference>
<dbReference type="GO" id="GO:0008897">
    <property type="term" value="F:holo-[acyl-carrier-protein] synthase activity"/>
    <property type="evidence" value="ECO:0007669"/>
    <property type="project" value="InterPro"/>
</dbReference>
<dbReference type="CDD" id="cd00828">
    <property type="entry name" value="elong_cond_enzymes"/>
    <property type="match status" value="1"/>
</dbReference>
<evidence type="ECO:0000313" key="13">
    <source>
        <dbReference type="EMBL" id="SCU84594.1"/>
    </source>
</evidence>
<dbReference type="Gene3D" id="3.90.25.70">
    <property type="match status" value="1"/>
</dbReference>
<proteinExistence type="inferred from homology"/>
<dbReference type="GO" id="GO:0004312">
    <property type="term" value="F:fatty acid synthase activity"/>
    <property type="evidence" value="ECO:0007669"/>
    <property type="project" value="InterPro"/>
</dbReference>
<dbReference type="GO" id="GO:0005835">
    <property type="term" value="C:fatty acid synthase complex"/>
    <property type="evidence" value="ECO:0007669"/>
    <property type="project" value="InterPro"/>
</dbReference>
<evidence type="ECO:0000256" key="8">
    <source>
        <dbReference type="PIRNR" id="PIRNR000454"/>
    </source>
</evidence>
<dbReference type="Proteomes" id="UP000191024">
    <property type="component" value="Chromosome C"/>
</dbReference>
<evidence type="ECO:0000256" key="3">
    <source>
        <dbReference type="ARBA" id="ARBA00022553"/>
    </source>
</evidence>
<dbReference type="PIRSF" id="PIRSF000454">
    <property type="entry name" value="FAS_yeast_alpha"/>
    <property type="match status" value="1"/>
</dbReference>
<dbReference type="InterPro" id="IPR018201">
    <property type="entry name" value="Ketoacyl_synth_AS"/>
</dbReference>
<dbReference type="Gene3D" id="3.40.50.720">
    <property type="entry name" value="NAD(P)-binding Rossmann-like Domain"/>
    <property type="match status" value="1"/>
</dbReference>
<evidence type="ECO:0000256" key="2">
    <source>
        <dbReference type="ARBA" id="ARBA00022450"/>
    </source>
</evidence>
<dbReference type="Pfam" id="PF18325">
    <property type="entry name" value="Fas_alpha_ACP"/>
    <property type="match status" value="1"/>
</dbReference>
<dbReference type="InterPro" id="IPR047224">
    <property type="entry name" value="FAS_alpha_su_C"/>
</dbReference>
<dbReference type="Gene3D" id="3.40.47.10">
    <property type="match status" value="1"/>
</dbReference>
<dbReference type="InterPro" id="IPR040899">
    <property type="entry name" value="Fas_alpha_ACP"/>
</dbReference>
<dbReference type="EC" id="1.1.1.100" evidence="8"/>
<evidence type="ECO:0000256" key="10">
    <source>
        <dbReference type="PIRSR" id="PIRSR000454-4"/>
    </source>
</evidence>
<protein>
    <recommendedName>
        <fullName evidence="8">Fatty acid synthase subunit alpha</fullName>
        <ecNumber evidence="8">2.3.1.86</ecNumber>
    </recommendedName>
    <domain>
        <recommendedName>
            <fullName evidence="8">3-oxoacyl-[acyl-carrier-protein] reductase</fullName>
            <ecNumber evidence="8">1.1.1.100</ecNumber>
        </recommendedName>
    </domain>
    <domain>
        <recommendedName>
            <fullName evidence="8">3-oxoacyl-[acyl-carrier-protein] synthase</fullName>
            <ecNumber evidence="8">2.3.1.41</ecNumber>
        </recommendedName>
    </domain>
</protein>
<feature type="active site" description="For beta-ketoacyl synthase activity" evidence="9">
    <location>
        <position position="1312"/>
    </location>
</feature>
<keyword evidence="6" id="KW-0444">Lipid biosynthesis</keyword>
<accession>A0A1G4J4E0</accession>
<dbReference type="Pfam" id="PF18314">
    <property type="entry name" value="FAS_I_H"/>
    <property type="match status" value="1"/>
</dbReference>
<dbReference type="InterPro" id="IPR014030">
    <property type="entry name" value="Ketoacyl_synth_N"/>
</dbReference>
<evidence type="ECO:0000256" key="5">
    <source>
        <dbReference type="ARBA" id="ARBA00022832"/>
    </source>
</evidence>
<dbReference type="Gene3D" id="6.10.140.1410">
    <property type="match status" value="1"/>
</dbReference>
<dbReference type="PANTHER" id="PTHR10982:SF21">
    <property type="entry name" value="FATTY ACID SYNTHASE SUBUNIT BETA"/>
    <property type="match status" value="1"/>
</dbReference>
<keyword evidence="6" id="KW-0275">Fatty acid biosynthesis</keyword>
<evidence type="ECO:0000256" key="1">
    <source>
        <dbReference type="ARBA" id="ARBA00007485"/>
    </source>
</evidence>
<feature type="coiled-coil region" evidence="11">
    <location>
        <begin position="343"/>
        <end position="370"/>
    </location>
</feature>